<evidence type="ECO:0000259" key="2">
    <source>
        <dbReference type="Pfam" id="PF01321"/>
    </source>
</evidence>
<dbReference type="Pfam" id="PF01321">
    <property type="entry name" value="Creatinase_N"/>
    <property type="match status" value="1"/>
</dbReference>
<sequence>MAELRYPDRIYRLQQTLRRRKLDAMLVTQPHNRRYLSGYRAADHGIQETAGVLLIPAAGQPLLLTDSRFHLQAGEEAPGFRIELYPRGLKNRLQQLLPRLHVHRLGFESDYMLHATALKLQAMADRISLTLVPITGLVERMREIKSEEEIKAIRKSVQRNEQVFQLVYNTIEPGMTEQEVALALELTMRELGAEAPSFETIVAFGENAAKPHAVPTDRVLRTGDLVLVDMGLVLEGYCSDMTRTFVAGKPDRTFRERLRVVRRAQLAGMEAIRAGVTCREVDRAARQVIARAGYGEAFGHALGHGVGLAVHEEPRLSSRSKKKLRPGMVVTVEPGIYLPGWGGIRLENMVVVREDGCENLNQDTTFLDI</sequence>
<gene>
    <name evidence="3" type="ORF">GF1_32110</name>
</gene>
<evidence type="ECO:0000313" key="4">
    <source>
        <dbReference type="Proteomes" id="UP001063350"/>
    </source>
</evidence>
<dbReference type="PRINTS" id="PR00599">
    <property type="entry name" value="MAPEPTIDASE"/>
</dbReference>
<dbReference type="RefSeq" id="WP_267927547.1">
    <property type="nucleotide sequence ID" value="NZ_AP024233.1"/>
</dbReference>
<dbReference type="InterPro" id="IPR000587">
    <property type="entry name" value="Creatinase_N"/>
</dbReference>
<keyword evidence="3" id="KW-0645">Protease</keyword>
<keyword evidence="3" id="KW-0378">Hydrolase</keyword>
<feature type="domain" description="Peptidase M24" evidence="1">
    <location>
        <begin position="152"/>
        <end position="354"/>
    </location>
</feature>
<evidence type="ECO:0000259" key="1">
    <source>
        <dbReference type="Pfam" id="PF00557"/>
    </source>
</evidence>
<proteinExistence type="predicted"/>
<dbReference type="InterPro" id="IPR029149">
    <property type="entry name" value="Creatin/AminoP/Spt16_N"/>
</dbReference>
<dbReference type="CDD" id="cd01092">
    <property type="entry name" value="APP-like"/>
    <property type="match status" value="1"/>
</dbReference>
<dbReference type="Gene3D" id="3.90.230.10">
    <property type="entry name" value="Creatinase/methionine aminopeptidase superfamily"/>
    <property type="match status" value="1"/>
</dbReference>
<reference evidence="3" key="1">
    <citation type="submission" date="2020-12" db="EMBL/GenBank/DDBJ databases">
        <title>Desulfobium dissulfuricans gen. nov., sp. nov., a novel mesophilic, sulfate-reducing bacterium isolated from a deep-sea hydrothermal vent.</title>
        <authorList>
            <person name="Hashimoto Y."/>
            <person name="Tame A."/>
            <person name="Sawayama S."/>
            <person name="Miyazaki J."/>
            <person name="Takai K."/>
            <person name="Nakagawa S."/>
        </authorList>
    </citation>
    <scope>NUCLEOTIDE SEQUENCE</scope>
    <source>
        <strain evidence="3">GF1</strain>
    </source>
</reference>
<dbReference type="InterPro" id="IPR050659">
    <property type="entry name" value="Peptidase_M24B"/>
</dbReference>
<dbReference type="GO" id="GO:0004177">
    <property type="term" value="F:aminopeptidase activity"/>
    <property type="evidence" value="ECO:0007669"/>
    <property type="project" value="UniProtKB-KW"/>
</dbReference>
<dbReference type="GO" id="GO:0008235">
    <property type="term" value="F:metalloexopeptidase activity"/>
    <property type="evidence" value="ECO:0007669"/>
    <property type="project" value="UniProtKB-ARBA"/>
</dbReference>
<dbReference type="KEGG" id="ddu:GF1_32110"/>
<dbReference type="SUPFAM" id="SSF55920">
    <property type="entry name" value="Creatinase/aminopeptidase"/>
    <property type="match status" value="1"/>
</dbReference>
<dbReference type="Proteomes" id="UP001063350">
    <property type="component" value="Chromosome"/>
</dbReference>
<dbReference type="InterPro" id="IPR001714">
    <property type="entry name" value="Pept_M24_MAP"/>
</dbReference>
<keyword evidence="3" id="KW-0031">Aminopeptidase</keyword>
<keyword evidence="4" id="KW-1185">Reference proteome</keyword>
<protein>
    <submittedName>
        <fullName evidence="3">Aminopeptidase</fullName>
    </submittedName>
</protein>
<dbReference type="InterPro" id="IPR036005">
    <property type="entry name" value="Creatinase/aminopeptidase-like"/>
</dbReference>
<feature type="domain" description="Creatinase N-terminal" evidence="2">
    <location>
        <begin position="9"/>
        <end position="144"/>
    </location>
</feature>
<evidence type="ECO:0000313" key="3">
    <source>
        <dbReference type="EMBL" id="BCO10835.1"/>
    </source>
</evidence>
<dbReference type="SUPFAM" id="SSF53092">
    <property type="entry name" value="Creatinase/prolidase N-terminal domain"/>
    <property type="match status" value="1"/>
</dbReference>
<dbReference type="Gene3D" id="3.40.350.10">
    <property type="entry name" value="Creatinase/prolidase N-terminal domain"/>
    <property type="match status" value="1"/>
</dbReference>
<name>A0A915UBL1_9BACT</name>
<dbReference type="InterPro" id="IPR000994">
    <property type="entry name" value="Pept_M24"/>
</dbReference>
<dbReference type="PANTHER" id="PTHR46112:SF3">
    <property type="entry name" value="AMINOPEPTIDASE YPDF"/>
    <property type="match status" value="1"/>
</dbReference>
<dbReference type="PANTHER" id="PTHR46112">
    <property type="entry name" value="AMINOPEPTIDASE"/>
    <property type="match status" value="1"/>
</dbReference>
<dbReference type="Pfam" id="PF00557">
    <property type="entry name" value="Peptidase_M24"/>
    <property type="match status" value="1"/>
</dbReference>
<organism evidence="3 4">
    <name type="scientific">Desulfolithobacter dissulfuricans</name>
    <dbReference type="NCBI Taxonomy" id="2795293"/>
    <lineage>
        <taxon>Bacteria</taxon>
        <taxon>Pseudomonadati</taxon>
        <taxon>Thermodesulfobacteriota</taxon>
        <taxon>Desulfobulbia</taxon>
        <taxon>Desulfobulbales</taxon>
        <taxon>Desulfobulbaceae</taxon>
        <taxon>Desulfolithobacter</taxon>
    </lineage>
</organism>
<dbReference type="AlphaFoldDB" id="A0A915UBL1"/>
<accession>A0A915UBL1</accession>
<dbReference type="EMBL" id="AP024233">
    <property type="protein sequence ID" value="BCO10835.1"/>
    <property type="molecule type" value="Genomic_DNA"/>
</dbReference>